<evidence type="ECO:0000256" key="1">
    <source>
        <dbReference type="ARBA" id="ARBA00004191"/>
    </source>
</evidence>
<keyword evidence="4 6" id="KW-0732">Signal</keyword>
<dbReference type="STRING" id="4829.A0A168PC51"/>
<keyword evidence="5" id="KW-0325">Glycoprotein</keyword>
<evidence type="ECO:0000313" key="8">
    <source>
        <dbReference type="Proteomes" id="UP000078561"/>
    </source>
</evidence>
<protein>
    <recommendedName>
        <fullName evidence="9">Receptor L-domain domain-containing protein</fullName>
    </recommendedName>
</protein>
<dbReference type="EMBL" id="LT553674">
    <property type="protein sequence ID" value="SAM02128.1"/>
    <property type="molecule type" value="Genomic_DNA"/>
</dbReference>
<evidence type="ECO:0000256" key="5">
    <source>
        <dbReference type="ARBA" id="ARBA00023180"/>
    </source>
</evidence>
<proteinExistence type="predicted"/>
<dbReference type="FunCoup" id="A0A168PC51">
    <property type="interactions" value="21"/>
</dbReference>
<name>A0A168PC51_ABSGL</name>
<evidence type="ECO:0008006" key="9">
    <source>
        <dbReference type="Google" id="ProtNLM"/>
    </source>
</evidence>
<reference evidence="7" key="1">
    <citation type="submission" date="2016-04" db="EMBL/GenBank/DDBJ databases">
        <authorList>
            <person name="Evans L.H."/>
            <person name="Alamgir A."/>
            <person name="Owens N."/>
            <person name="Weber N.D."/>
            <person name="Virtaneva K."/>
            <person name="Barbian K."/>
            <person name="Babar A."/>
            <person name="Rosenke K."/>
        </authorList>
    </citation>
    <scope>NUCLEOTIDE SEQUENCE [LARGE SCALE GENOMIC DNA]</scope>
    <source>
        <strain evidence="7">CBS 101.48</strain>
    </source>
</reference>
<organism evidence="7">
    <name type="scientific">Absidia glauca</name>
    <name type="common">Pin mould</name>
    <dbReference type="NCBI Taxonomy" id="4829"/>
    <lineage>
        <taxon>Eukaryota</taxon>
        <taxon>Fungi</taxon>
        <taxon>Fungi incertae sedis</taxon>
        <taxon>Mucoromycota</taxon>
        <taxon>Mucoromycotina</taxon>
        <taxon>Mucoromycetes</taxon>
        <taxon>Mucorales</taxon>
        <taxon>Cunninghamellaceae</taxon>
        <taxon>Absidia</taxon>
    </lineage>
</organism>
<dbReference type="AlphaFoldDB" id="A0A168PC51"/>
<sequence length="433" mass="45426">MTRLSISTAITMLALGVMTQASGLCDKDLKVSTQSDLDTIKSCKLFGGTITIDSSPAGELALSGVEEITGGLLMSGNTALRTFQAPDLAKVKGELRIVNHTVLGKLQLPKLVEARKLMLSVLPALEQIEFSAGLSQVDEAHIEDTHAPSVSGFKPEQLRSFTLISNNYLRQFDFSSVKDVMGSLHVASNGNGLDFQAKQLMSVQTGDFRHVAQLDLSALNRVTGDIMFHENNFSQLQLDQLESIKGSLTIANNNQLTLTSFHHLGKVGGAFSVGNNTLLTAIDGFPSLAEVDGTVDIAGNLESYALPALEDVRGGMRLQTTSSKLACSDLEKKMKGEGKNVVKGETWSCGASLAEEQLQPTLGQDSPAPAGGFNMVGAPGGGSSGSFSGAKGFANEKGKQGAVGGEMTSLALDLNPAMGWALLATGSAVMFGL</sequence>
<evidence type="ECO:0000256" key="6">
    <source>
        <dbReference type="SAM" id="SignalP"/>
    </source>
</evidence>
<dbReference type="SUPFAM" id="SSF52058">
    <property type="entry name" value="L domain-like"/>
    <property type="match status" value="2"/>
</dbReference>
<evidence type="ECO:0000256" key="3">
    <source>
        <dbReference type="ARBA" id="ARBA00022525"/>
    </source>
</evidence>
<accession>A0A168PC51</accession>
<comment type="subcellular location">
    <subcellularLocation>
        <location evidence="1">Secreted</location>
        <location evidence="1">Cell wall</location>
    </subcellularLocation>
</comment>
<evidence type="ECO:0000256" key="2">
    <source>
        <dbReference type="ARBA" id="ARBA00022512"/>
    </source>
</evidence>
<dbReference type="GO" id="GO:0031505">
    <property type="term" value="P:fungal-type cell wall organization"/>
    <property type="evidence" value="ECO:0007669"/>
    <property type="project" value="TreeGrafter"/>
</dbReference>
<dbReference type="InParanoid" id="A0A168PC51"/>
<evidence type="ECO:0000313" key="7">
    <source>
        <dbReference type="EMBL" id="SAM02128.1"/>
    </source>
</evidence>
<dbReference type="PANTHER" id="PTHR31018:SF3">
    <property type="entry name" value="RECEPTOR PROTEIN-TYROSINE KINASE"/>
    <property type="match status" value="1"/>
</dbReference>
<keyword evidence="3" id="KW-0964">Secreted</keyword>
<dbReference type="InterPro" id="IPR036941">
    <property type="entry name" value="Rcpt_L-dom_sf"/>
</dbReference>
<evidence type="ECO:0000256" key="4">
    <source>
        <dbReference type="ARBA" id="ARBA00022729"/>
    </source>
</evidence>
<feature type="chain" id="PRO_5007899549" description="Receptor L-domain domain-containing protein" evidence="6">
    <location>
        <begin position="22"/>
        <end position="433"/>
    </location>
</feature>
<dbReference type="InterPro" id="IPR051648">
    <property type="entry name" value="CWI-Assembly_Regulator"/>
</dbReference>
<dbReference type="Gene3D" id="3.80.20.20">
    <property type="entry name" value="Receptor L-domain"/>
    <property type="match status" value="1"/>
</dbReference>
<keyword evidence="2" id="KW-0134">Cell wall</keyword>
<dbReference type="GO" id="GO:0005886">
    <property type="term" value="C:plasma membrane"/>
    <property type="evidence" value="ECO:0007669"/>
    <property type="project" value="TreeGrafter"/>
</dbReference>
<dbReference type="OMA" id="DKFQCED"/>
<dbReference type="GO" id="GO:0009986">
    <property type="term" value="C:cell surface"/>
    <property type="evidence" value="ECO:0007669"/>
    <property type="project" value="TreeGrafter"/>
</dbReference>
<dbReference type="PANTHER" id="PTHR31018">
    <property type="entry name" value="SPORULATION-SPECIFIC PROTEIN-RELATED"/>
    <property type="match status" value="1"/>
</dbReference>
<dbReference type="Proteomes" id="UP000078561">
    <property type="component" value="Unassembled WGS sequence"/>
</dbReference>
<feature type="signal peptide" evidence="6">
    <location>
        <begin position="1"/>
        <end position="21"/>
    </location>
</feature>
<dbReference type="GO" id="GO:0009277">
    <property type="term" value="C:fungal-type cell wall"/>
    <property type="evidence" value="ECO:0007669"/>
    <property type="project" value="TreeGrafter"/>
</dbReference>
<dbReference type="OrthoDB" id="536881at2759"/>
<gene>
    <name evidence="7" type="primary">ABSGL_07891.1 scaffold 9181</name>
</gene>
<keyword evidence="8" id="KW-1185">Reference proteome</keyword>